<organism evidence="1 2">
    <name type="scientific">Lysobacter soli</name>
    <dbReference type="NCBI Taxonomy" id="453783"/>
    <lineage>
        <taxon>Bacteria</taxon>
        <taxon>Pseudomonadati</taxon>
        <taxon>Pseudomonadota</taxon>
        <taxon>Gammaproteobacteria</taxon>
        <taxon>Lysobacterales</taxon>
        <taxon>Lysobacteraceae</taxon>
        <taxon>Lysobacter</taxon>
    </lineage>
</organism>
<evidence type="ECO:0000313" key="1">
    <source>
        <dbReference type="EMBL" id="RDY68689.1"/>
    </source>
</evidence>
<dbReference type="Proteomes" id="UP000256829">
    <property type="component" value="Unassembled WGS sequence"/>
</dbReference>
<sequence>MLFRLLLPAILEYPGKIMARFFALEPEVAGGWGDDTEVDVTVHPPVVKSLHYAFNGWLGDELLESFPIFLVSEALGHAMNVASLTGFVLAPVKVSLTEEYLEMQPEVELPPFVWLQVTGVAGESDIGLSPKHLLVASERAMDVLRAHAVNHCTVAAWQ</sequence>
<gene>
    <name evidence="1" type="ORF">DX912_04085</name>
</gene>
<proteinExistence type="predicted"/>
<protein>
    <submittedName>
        <fullName evidence="1">Uncharacterized protein</fullName>
    </submittedName>
</protein>
<reference evidence="1 2" key="1">
    <citation type="submission" date="2018-08" db="EMBL/GenBank/DDBJ databases">
        <title>Lysobacter soli KCTC 22011, whole genome shotgun sequence.</title>
        <authorList>
            <person name="Zhang X."/>
            <person name="Feng G."/>
            <person name="Zhu H."/>
        </authorList>
    </citation>
    <scope>NUCLEOTIDE SEQUENCE [LARGE SCALE GENOMIC DNA]</scope>
    <source>
        <strain evidence="1 2">KCTC 22011</strain>
    </source>
</reference>
<keyword evidence="2" id="KW-1185">Reference proteome</keyword>
<evidence type="ECO:0000313" key="2">
    <source>
        <dbReference type="Proteomes" id="UP000256829"/>
    </source>
</evidence>
<dbReference type="AlphaFoldDB" id="A0A3D8VHB0"/>
<comment type="caution">
    <text evidence="1">The sequence shown here is derived from an EMBL/GenBank/DDBJ whole genome shotgun (WGS) entry which is preliminary data.</text>
</comment>
<dbReference type="EMBL" id="QTJR01000002">
    <property type="protein sequence ID" value="RDY68689.1"/>
    <property type="molecule type" value="Genomic_DNA"/>
</dbReference>
<name>A0A3D8VHB0_9GAMM</name>
<accession>A0A3D8VHB0</accession>